<gene>
    <name evidence="2" type="ORF">GMRT_16328</name>
</gene>
<feature type="compositionally biased region" description="Polar residues" evidence="1">
    <location>
        <begin position="57"/>
        <end position="69"/>
    </location>
</feature>
<dbReference type="VEuPathDB" id="GiardiaDB:GMRT_16328"/>
<sequence>MRPRTASRDPALTVSSLGTARPVVGSPSRSPKSQTISRRPLTSACSTSSHTTITTTRPQSHAPSQPTESQLLSRLAALEQRVAQQERTLDRLFTHVTAMDFRRSLDGLAEDLTASIANVASQTSEQLGLVGKDMQMLSNSITSLQKGEAASMKALRQQSAQIDAITRDLAYIKTLWGREGRERK</sequence>
<dbReference type="AlphaFoldDB" id="A0A4Z1SV47"/>
<evidence type="ECO:0000313" key="2">
    <source>
        <dbReference type="EMBL" id="TNJ29674.1"/>
    </source>
</evidence>
<name>A0A4Z1SV47_GIAMU</name>
<dbReference type="OrthoDB" id="10255821at2759"/>
<feature type="compositionally biased region" description="Polar residues" evidence="1">
    <location>
        <begin position="27"/>
        <end position="37"/>
    </location>
</feature>
<protein>
    <submittedName>
        <fullName evidence="2">Uncharacterized protein</fullName>
    </submittedName>
</protein>
<evidence type="ECO:0000313" key="3">
    <source>
        <dbReference type="Proteomes" id="UP000315496"/>
    </source>
</evidence>
<keyword evidence="3" id="KW-1185">Reference proteome</keyword>
<evidence type="ECO:0000256" key="1">
    <source>
        <dbReference type="SAM" id="MobiDB-lite"/>
    </source>
</evidence>
<dbReference type="Proteomes" id="UP000315496">
    <property type="component" value="Chromosome 1"/>
</dbReference>
<comment type="caution">
    <text evidence="2">The sequence shown here is derived from an EMBL/GenBank/DDBJ whole genome shotgun (WGS) entry which is preliminary data.</text>
</comment>
<organism evidence="2 3">
    <name type="scientific">Giardia muris</name>
    <dbReference type="NCBI Taxonomy" id="5742"/>
    <lineage>
        <taxon>Eukaryota</taxon>
        <taxon>Metamonada</taxon>
        <taxon>Diplomonadida</taxon>
        <taxon>Hexamitidae</taxon>
        <taxon>Giardiinae</taxon>
        <taxon>Giardia</taxon>
    </lineage>
</organism>
<proteinExistence type="predicted"/>
<feature type="compositionally biased region" description="Low complexity" evidence="1">
    <location>
        <begin position="42"/>
        <end position="56"/>
    </location>
</feature>
<accession>A0A4Z1SV47</accession>
<dbReference type="EMBL" id="VDLU01000001">
    <property type="protein sequence ID" value="TNJ29674.1"/>
    <property type="molecule type" value="Genomic_DNA"/>
</dbReference>
<reference evidence="2 3" key="1">
    <citation type="submission" date="2019-05" db="EMBL/GenBank/DDBJ databases">
        <title>The compact genome of Giardia muris reveals important steps in the evolution of intestinal protozoan parasites.</title>
        <authorList>
            <person name="Xu F."/>
            <person name="Jimenez-Gonzalez A."/>
            <person name="Einarsson E."/>
            <person name="Astvaldsson A."/>
            <person name="Peirasmaki D."/>
            <person name="Eckmann L."/>
            <person name="Andersson J.O."/>
            <person name="Svard S.G."/>
            <person name="Jerlstrom-Hultqvist J."/>
        </authorList>
    </citation>
    <scope>NUCLEOTIDE SEQUENCE [LARGE SCALE GENOMIC DNA]</scope>
    <source>
        <strain evidence="2 3">Roberts-Thomson</strain>
    </source>
</reference>
<feature type="region of interest" description="Disordered" evidence="1">
    <location>
        <begin position="1"/>
        <end position="69"/>
    </location>
</feature>